<dbReference type="STRING" id="1842727.RD110_05695"/>
<dbReference type="RefSeq" id="WP_076204442.1">
    <property type="nucleotide sequence ID" value="NZ_CP019236.1"/>
</dbReference>
<gene>
    <name evidence="1" type="ORF">RD110_05695</name>
</gene>
<dbReference type="AlphaFoldDB" id="A0A1P8K3A4"/>
<dbReference type="InterPro" id="IPR012337">
    <property type="entry name" value="RNaseH-like_sf"/>
</dbReference>
<dbReference type="EMBL" id="CP019236">
    <property type="protein sequence ID" value="APW40494.1"/>
    <property type="molecule type" value="Genomic_DNA"/>
</dbReference>
<dbReference type="KEGG" id="rhy:RD110_05695"/>
<dbReference type="InterPro" id="IPR036397">
    <property type="entry name" value="RNaseH_sf"/>
</dbReference>
<name>A0A1P8K3A4_9BURK</name>
<dbReference type="GO" id="GO:0003676">
    <property type="term" value="F:nucleic acid binding"/>
    <property type="evidence" value="ECO:0007669"/>
    <property type="project" value="InterPro"/>
</dbReference>
<evidence type="ECO:0000313" key="1">
    <source>
        <dbReference type="EMBL" id="APW40494.1"/>
    </source>
</evidence>
<evidence type="ECO:0008006" key="3">
    <source>
        <dbReference type="Google" id="ProtNLM"/>
    </source>
</evidence>
<accession>A0A1P8K3A4</accession>
<sequence length="184" mass="20626">MTQVHTELLPAPTVLDVEASGFGRHSYPIEVGYVLPDGKTYCTLIRPEPGWTHWDPEAEHLHHISREAAINKGRSASEVAQWLNEHLRGQTVYTDGWANDYSWVGALFDVADLSPGFRLENLHALLQEGEADRWHDMKQQVRQEIGGPRHRASTDARVLQLTLMRLRGQRGPDGPKGPAGDCAY</sequence>
<proteinExistence type="predicted"/>
<dbReference type="Gene3D" id="3.30.420.10">
    <property type="entry name" value="Ribonuclease H-like superfamily/Ribonuclease H"/>
    <property type="match status" value="1"/>
</dbReference>
<reference evidence="1 2" key="1">
    <citation type="submission" date="2017-01" db="EMBL/GenBank/DDBJ databases">
        <authorList>
            <person name="Mah S.A."/>
            <person name="Swanson W.J."/>
            <person name="Moy G.W."/>
            <person name="Vacquier V.D."/>
        </authorList>
    </citation>
    <scope>NUCLEOTIDE SEQUENCE [LARGE SCALE GENOMIC DNA]</scope>
    <source>
        <strain evidence="1 2">DCY110</strain>
    </source>
</reference>
<evidence type="ECO:0000313" key="2">
    <source>
        <dbReference type="Proteomes" id="UP000186609"/>
    </source>
</evidence>
<keyword evidence="2" id="KW-1185">Reference proteome</keyword>
<dbReference type="OrthoDB" id="5705783at2"/>
<dbReference type="Proteomes" id="UP000186609">
    <property type="component" value="Chromosome"/>
</dbReference>
<protein>
    <recommendedName>
        <fullName evidence="3">Exonuclease domain-containing protein</fullName>
    </recommendedName>
</protein>
<organism evidence="1 2">
    <name type="scientific">Rhodoferax koreensis</name>
    <dbReference type="NCBI Taxonomy" id="1842727"/>
    <lineage>
        <taxon>Bacteria</taxon>
        <taxon>Pseudomonadati</taxon>
        <taxon>Pseudomonadota</taxon>
        <taxon>Betaproteobacteria</taxon>
        <taxon>Burkholderiales</taxon>
        <taxon>Comamonadaceae</taxon>
        <taxon>Rhodoferax</taxon>
    </lineage>
</organism>
<dbReference type="SUPFAM" id="SSF53098">
    <property type="entry name" value="Ribonuclease H-like"/>
    <property type="match status" value="1"/>
</dbReference>